<dbReference type="PANTHER" id="PTHR43790:SF9">
    <property type="entry name" value="GALACTOFURANOSE TRANSPORTER ATP-BINDING PROTEIN YTFR"/>
    <property type="match status" value="1"/>
</dbReference>
<comment type="similarity">
    <text evidence="1">Belongs to the ABC transporter superfamily.</text>
</comment>
<keyword evidence="10" id="KW-1185">Reference proteome</keyword>
<dbReference type="CDD" id="cd03215">
    <property type="entry name" value="ABC_Carb_Monos_II"/>
    <property type="match status" value="1"/>
</dbReference>
<evidence type="ECO:0000256" key="3">
    <source>
        <dbReference type="ARBA" id="ARBA00022597"/>
    </source>
</evidence>
<dbReference type="GO" id="GO:0005524">
    <property type="term" value="F:ATP binding"/>
    <property type="evidence" value="ECO:0007669"/>
    <property type="project" value="UniProtKB-KW"/>
</dbReference>
<reference evidence="10" key="1">
    <citation type="journal article" date="2019" name="Int. J. Syst. Evol. Microbiol.">
        <title>The Global Catalogue of Microorganisms (GCM) 10K type strain sequencing project: providing services to taxonomists for standard genome sequencing and annotation.</title>
        <authorList>
            <consortium name="The Broad Institute Genomics Platform"/>
            <consortium name="The Broad Institute Genome Sequencing Center for Infectious Disease"/>
            <person name="Wu L."/>
            <person name="Ma J."/>
        </authorList>
    </citation>
    <scope>NUCLEOTIDE SEQUENCE [LARGE SCALE GENOMIC DNA]</scope>
    <source>
        <strain evidence="10">KCTC 52677</strain>
    </source>
</reference>
<gene>
    <name evidence="9" type="ORF">ACFOHH_03510</name>
</gene>
<feature type="domain" description="ABC transporter" evidence="8">
    <location>
        <begin position="3"/>
        <end position="238"/>
    </location>
</feature>
<evidence type="ECO:0000313" key="10">
    <source>
        <dbReference type="Proteomes" id="UP001595377"/>
    </source>
</evidence>
<dbReference type="InterPro" id="IPR027417">
    <property type="entry name" value="P-loop_NTPase"/>
</dbReference>
<keyword evidence="5" id="KW-0547">Nucleotide-binding</keyword>
<dbReference type="InterPro" id="IPR003439">
    <property type="entry name" value="ABC_transporter-like_ATP-bd"/>
</dbReference>
<keyword evidence="2" id="KW-0813">Transport</keyword>
<dbReference type="CDD" id="cd03216">
    <property type="entry name" value="ABC_Carb_Monos_I"/>
    <property type="match status" value="1"/>
</dbReference>
<dbReference type="PROSITE" id="PS00211">
    <property type="entry name" value="ABC_TRANSPORTER_1"/>
    <property type="match status" value="1"/>
</dbReference>
<protein>
    <submittedName>
        <fullName evidence="9">Sugar ABC transporter ATP-binding protein</fullName>
    </submittedName>
</protein>
<keyword evidence="7" id="KW-0472">Membrane</keyword>
<evidence type="ECO:0000256" key="6">
    <source>
        <dbReference type="ARBA" id="ARBA00022840"/>
    </source>
</evidence>
<evidence type="ECO:0000256" key="7">
    <source>
        <dbReference type="ARBA" id="ARBA00023136"/>
    </source>
</evidence>
<evidence type="ECO:0000256" key="4">
    <source>
        <dbReference type="ARBA" id="ARBA00022737"/>
    </source>
</evidence>
<keyword evidence="4" id="KW-0677">Repeat</keyword>
<feature type="domain" description="ABC transporter" evidence="8">
    <location>
        <begin position="253"/>
        <end position="495"/>
    </location>
</feature>
<dbReference type="InterPro" id="IPR003593">
    <property type="entry name" value="AAA+_ATPase"/>
</dbReference>
<dbReference type="InterPro" id="IPR017871">
    <property type="entry name" value="ABC_transporter-like_CS"/>
</dbReference>
<dbReference type="SUPFAM" id="SSF52540">
    <property type="entry name" value="P-loop containing nucleoside triphosphate hydrolases"/>
    <property type="match status" value="2"/>
</dbReference>
<evidence type="ECO:0000256" key="5">
    <source>
        <dbReference type="ARBA" id="ARBA00022741"/>
    </source>
</evidence>
<accession>A0ABV7DBM3</accession>
<keyword evidence="3" id="KW-0762">Sugar transport</keyword>
<dbReference type="SMART" id="SM00382">
    <property type="entry name" value="AAA"/>
    <property type="match status" value="2"/>
</dbReference>
<dbReference type="Gene3D" id="3.40.50.300">
    <property type="entry name" value="P-loop containing nucleotide triphosphate hydrolases"/>
    <property type="match status" value="2"/>
</dbReference>
<evidence type="ECO:0000256" key="2">
    <source>
        <dbReference type="ARBA" id="ARBA00022448"/>
    </source>
</evidence>
<proteinExistence type="inferred from homology"/>
<evidence type="ECO:0000259" key="8">
    <source>
        <dbReference type="PROSITE" id="PS50893"/>
    </source>
</evidence>
<dbReference type="Pfam" id="PF00005">
    <property type="entry name" value="ABC_tran"/>
    <property type="match status" value="2"/>
</dbReference>
<evidence type="ECO:0000313" key="9">
    <source>
        <dbReference type="EMBL" id="MFC3072165.1"/>
    </source>
</evidence>
<sequence>MLLSMQGISKAFAGVAALRSASLEVGRAEVMALVGQNGAGKSTLIKILTGVYRRDEGTIALDGREVDFAMPAESQAAGIATIYQEINLAPQRSVAENIYLSREPRRFGMIDHAAMRRGAEAVLATFNLAIDVDRPVARFDAATRQMVAIARAVTQNARLVIMDEPTSSLDEREVAVLFETIRTLKRSGVSVIFIGHRLDELYAICDRVTIMRDGQTVAKSAMADMSKMDLVRHMLGKELAAFQAMAADGATSDRPVRLAVEKAGAGVRVRDVSLTVREGEISGLAGLLGSGRTETARLIFGADRMERGTIRMDGKARDYREPAAAIADGIGLVSEDRKVDGIVPDMSIRENMTLALLPKLRKAGIVDRARQDEIVARYIRALGIKCASPDQPIKELSGGNQQKVLLARWLATDPRVLIVDEPTRGIDIGAKSEILKLLRGLADEGLSVLMISSELEELLAAADRVTVLSDGSSVAEIARKDLSEAALLAAMAHQMPQGETA</sequence>
<dbReference type="InterPro" id="IPR050107">
    <property type="entry name" value="ABC_carbohydrate_import_ATPase"/>
</dbReference>
<dbReference type="PROSITE" id="PS50893">
    <property type="entry name" value="ABC_TRANSPORTER_2"/>
    <property type="match status" value="2"/>
</dbReference>
<name>A0ABV7DBM3_9HYPH</name>
<keyword evidence="6 9" id="KW-0067">ATP-binding</keyword>
<dbReference type="PANTHER" id="PTHR43790">
    <property type="entry name" value="CARBOHYDRATE TRANSPORT ATP-BINDING PROTEIN MG119-RELATED"/>
    <property type="match status" value="1"/>
</dbReference>
<organism evidence="9 10">
    <name type="scientific">Shinella pollutisoli</name>
    <dbReference type="NCBI Taxonomy" id="2250594"/>
    <lineage>
        <taxon>Bacteria</taxon>
        <taxon>Pseudomonadati</taxon>
        <taxon>Pseudomonadota</taxon>
        <taxon>Alphaproteobacteria</taxon>
        <taxon>Hyphomicrobiales</taxon>
        <taxon>Rhizobiaceae</taxon>
        <taxon>Shinella</taxon>
    </lineage>
</organism>
<dbReference type="RefSeq" id="WP_257317486.1">
    <property type="nucleotide sequence ID" value="NZ_JANFDG010000029.1"/>
</dbReference>
<comment type="caution">
    <text evidence="9">The sequence shown here is derived from an EMBL/GenBank/DDBJ whole genome shotgun (WGS) entry which is preliminary data.</text>
</comment>
<dbReference type="Proteomes" id="UP001595377">
    <property type="component" value="Unassembled WGS sequence"/>
</dbReference>
<dbReference type="EMBL" id="JBHRSP010000004">
    <property type="protein sequence ID" value="MFC3072165.1"/>
    <property type="molecule type" value="Genomic_DNA"/>
</dbReference>
<evidence type="ECO:0000256" key="1">
    <source>
        <dbReference type="ARBA" id="ARBA00005417"/>
    </source>
</evidence>